<feature type="region of interest" description="Disordered" evidence="1">
    <location>
        <begin position="723"/>
        <end position="744"/>
    </location>
</feature>
<dbReference type="InterPro" id="IPR008928">
    <property type="entry name" value="6-hairpin_glycosidase_sf"/>
</dbReference>
<organism evidence="3 4">
    <name type="scientific">Paenibacillus mucilaginosus 3016</name>
    <dbReference type="NCBI Taxonomy" id="1116391"/>
    <lineage>
        <taxon>Bacteria</taxon>
        <taxon>Bacillati</taxon>
        <taxon>Bacillota</taxon>
        <taxon>Bacilli</taxon>
        <taxon>Bacillales</taxon>
        <taxon>Paenibacillaceae</taxon>
        <taxon>Paenibacillus</taxon>
    </lineage>
</organism>
<dbReference type="InterPro" id="IPR012341">
    <property type="entry name" value="6hp_glycosidase-like_sf"/>
</dbReference>
<dbReference type="KEGG" id="pmq:PM3016_4158"/>
<dbReference type="InterPro" id="IPR054491">
    <property type="entry name" value="MGH1-like_GH"/>
</dbReference>
<evidence type="ECO:0000259" key="2">
    <source>
        <dbReference type="Pfam" id="PF22422"/>
    </source>
</evidence>
<dbReference type="Pfam" id="PF22422">
    <property type="entry name" value="MGH1-like_GH"/>
    <property type="match status" value="1"/>
</dbReference>
<dbReference type="GO" id="GO:0005975">
    <property type="term" value="P:carbohydrate metabolic process"/>
    <property type="evidence" value="ECO:0007669"/>
    <property type="project" value="InterPro"/>
</dbReference>
<proteinExistence type="predicted"/>
<evidence type="ECO:0000256" key="1">
    <source>
        <dbReference type="SAM" id="MobiDB-lite"/>
    </source>
</evidence>
<feature type="domain" description="Mannosylglycerate hydrolase MGH1-like glycoside hydrolase" evidence="2">
    <location>
        <begin position="289"/>
        <end position="627"/>
    </location>
</feature>
<gene>
    <name evidence="3" type="ORF">PM3016_4158</name>
</gene>
<name>H6NLK2_9BACL</name>
<dbReference type="STRING" id="1116391.PM3016_4158"/>
<keyword evidence="4" id="KW-1185">Reference proteome</keyword>
<evidence type="ECO:0000313" key="4">
    <source>
        <dbReference type="Proteomes" id="UP000007523"/>
    </source>
</evidence>
<dbReference type="HOGENOM" id="CLU_393747_0_0_9"/>
<accession>H6NLK2</accession>
<dbReference type="Gene3D" id="1.50.10.10">
    <property type="match status" value="1"/>
</dbReference>
<dbReference type="AlphaFoldDB" id="H6NLK2"/>
<dbReference type="SUPFAM" id="SSF48208">
    <property type="entry name" value="Six-hairpin glycosidases"/>
    <property type="match status" value="1"/>
</dbReference>
<protein>
    <recommendedName>
        <fullName evidence="2">Mannosylglycerate hydrolase MGH1-like glycoside hydrolase domain-containing protein</fullName>
    </recommendedName>
</protein>
<evidence type="ECO:0000313" key="3">
    <source>
        <dbReference type="EMBL" id="AFC30936.1"/>
    </source>
</evidence>
<reference evidence="3 4" key="1">
    <citation type="journal article" date="2012" name="J. Bacteriol.">
        <title>Complete Genome Sequence of Paenibacillus mucilaginosus 3016, a Bacterium Functional as Microbial Fertilizer.</title>
        <authorList>
            <person name="Ma M."/>
            <person name="Wang Z."/>
            <person name="Li L."/>
            <person name="Jiang X."/>
            <person name="Guan D."/>
            <person name="Cao F."/>
            <person name="Chen H."/>
            <person name="Wang X."/>
            <person name="Shen D."/>
            <person name="Du B."/>
            <person name="Li J."/>
        </authorList>
    </citation>
    <scope>NUCLEOTIDE SEQUENCE [LARGE SCALE GENOMIC DNA]</scope>
    <source>
        <strain evidence="3 4">3016</strain>
    </source>
</reference>
<dbReference type="Proteomes" id="UP000007523">
    <property type="component" value="Chromosome"/>
</dbReference>
<dbReference type="EMBL" id="CP003235">
    <property type="protein sequence ID" value="AFC30936.1"/>
    <property type="molecule type" value="Genomic_DNA"/>
</dbReference>
<sequence>MMSGAKRLDDVLQAGRKSLRTLPGALLLGSTGARLWADYLDPVPGFEGRFDFIHKVNLPLLFAVRCSPAVTFEPCRTNWQPSHLSMEYEGSRLAFSERKFITWNDCAVSCQTWTNRSGEELVLRLDTYGEAFGQREGDRLNGAFSMEHFSFTITGVIAVSDRELLDGVRVPPGQSRTLIIAAAFGIQGVDEIQTLSERAASIAESGRTAEEVLAAQQNEYEAWFDHTPGFSSSDELLDRTWRYRWFLLRHNLADPKYGNLAHPLFYEGRSHKKSKTPFGKGGWEFSKLINLSVPLHTMDARWYHDPDYALGAYRNMMAAPGEDGMLSCLTVDTVMHSFANFGSWAVYQLFLVHPDRKAAEELLPALKRNTEAWCTVYGNERDALMIEYKHTRTGKEYQPSYWYFHDYPRNPKDKATYTPLKRVDRTVYHYLNLLGIAGLCEELGDPEAERYREQAEAVKADVLNKMWDGESQFFYDLHHETDEKALVKNIVGFYPAWARIIDERHDGLMEHLFNEQEFGTRCPFPSVSADCPAYAKEGGWMGHFVKGRNGCVWDGPTWPYTNSVTLDALAKESRRRGHRYDGEFGHYLREYAFLHFQYRDLNRPGLVEHYNSATGEALSDEQEYNHSYFIDLVVSHVAGLSVGREGIRLDPLDIGLDWFDLDRVKAAGTMLRITYRRSAETPLTPGAPEIEEGFRVYAHGRLVFQAPGLTGTELNWEVLNRQEPGTEGSGEQIPSRECCTYDPI</sequence>